<keyword evidence="3" id="KW-0472">Membrane</keyword>
<gene>
    <name evidence="5" type="ORF">EZS27_019025</name>
</gene>
<keyword evidence="1" id="KW-0645">Protease</keyword>
<dbReference type="GO" id="GO:0005524">
    <property type="term" value="F:ATP binding"/>
    <property type="evidence" value="ECO:0007669"/>
    <property type="project" value="InterPro"/>
</dbReference>
<evidence type="ECO:0000256" key="3">
    <source>
        <dbReference type="SAM" id="Phobius"/>
    </source>
</evidence>
<proteinExistence type="predicted"/>
<keyword evidence="3" id="KW-0812">Transmembrane</keyword>
<dbReference type="Pfam" id="PF06480">
    <property type="entry name" value="FtsH_ext"/>
    <property type="match status" value="1"/>
</dbReference>
<dbReference type="GO" id="GO:0004176">
    <property type="term" value="F:ATP-dependent peptidase activity"/>
    <property type="evidence" value="ECO:0007669"/>
    <property type="project" value="InterPro"/>
</dbReference>
<reference evidence="5" key="1">
    <citation type="submission" date="2019-03" db="EMBL/GenBank/DDBJ databases">
        <title>Single cell metagenomics reveals metabolic interactions within the superorganism composed of flagellate Streblomastix strix and complex community of Bacteroidetes bacteria on its surface.</title>
        <authorList>
            <person name="Treitli S.C."/>
            <person name="Kolisko M."/>
            <person name="Husnik F."/>
            <person name="Keeling P."/>
            <person name="Hampl V."/>
        </authorList>
    </citation>
    <scope>NUCLEOTIDE SEQUENCE</scope>
    <source>
        <strain evidence="5">STM</strain>
    </source>
</reference>
<organism evidence="5">
    <name type="scientific">termite gut metagenome</name>
    <dbReference type="NCBI Taxonomy" id="433724"/>
    <lineage>
        <taxon>unclassified sequences</taxon>
        <taxon>metagenomes</taxon>
        <taxon>organismal metagenomes</taxon>
    </lineage>
</organism>
<feature type="non-terminal residue" evidence="5">
    <location>
        <position position="142"/>
    </location>
</feature>
<dbReference type="GO" id="GO:0004222">
    <property type="term" value="F:metalloendopeptidase activity"/>
    <property type="evidence" value="ECO:0007669"/>
    <property type="project" value="InterPro"/>
</dbReference>
<dbReference type="InterPro" id="IPR011546">
    <property type="entry name" value="Pept_M41_FtsH_extracell"/>
</dbReference>
<comment type="caution">
    <text evidence="5">The sequence shown here is derived from an EMBL/GenBank/DDBJ whole genome shotgun (WGS) entry which is preliminary data.</text>
</comment>
<keyword evidence="3" id="KW-1133">Transmembrane helix</keyword>
<dbReference type="GO" id="GO:0006508">
    <property type="term" value="P:proteolysis"/>
    <property type="evidence" value="ECO:0007669"/>
    <property type="project" value="UniProtKB-KW"/>
</dbReference>
<dbReference type="GO" id="GO:0016020">
    <property type="term" value="C:membrane"/>
    <property type="evidence" value="ECO:0007669"/>
    <property type="project" value="InterPro"/>
</dbReference>
<feature type="domain" description="Peptidase M41 FtsH extracellular" evidence="4">
    <location>
        <begin position="20"/>
        <end position="124"/>
    </location>
</feature>
<evidence type="ECO:0000256" key="1">
    <source>
        <dbReference type="ARBA" id="ARBA00022670"/>
    </source>
</evidence>
<protein>
    <recommendedName>
        <fullName evidence="4">Peptidase M41 FtsH extracellular domain-containing protein</fullName>
    </recommendedName>
</protein>
<name>A0A5J4RGP0_9ZZZZ</name>
<dbReference type="AlphaFoldDB" id="A0A5J4RGP0"/>
<sequence>MSNAEKKNNKVNMPRFNLNWMYMIIAAMLLGLYIANENGNVSKEISYDEFQQHVRDGYVNKVVGYDDSTVEVYIKPEHIKDVFKQDSASVGRNPMITTEAPSRESLSNFLEKEKEEGHQVSIKYEKKKAYFSTLLMNILPFV</sequence>
<evidence type="ECO:0000313" key="5">
    <source>
        <dbReference type="EMBL" id="KAA6332465.1"/>
    </source>
</evidence>
<evidence type="ECO:0000256" key="2">
    <source>
        <dbReference type="ARBA" id="ARBA00022801"/>
    </source>
</evidence>
<accession>A0A5J4RGP0</accession>
<evidence type="ECO:0000259" key="4">
    <source>
        <dbReference type="Pfam" id="PF06480"/>
    </source>
</evidence>
<feature type="transmembrane region" description="Helical" evidence="3">
    <location>
        <begin position="20"/>
        <end position="36"/>
    </location>
</feature>
<keyword evidence="2" id="KW-0378">Hydrolase</keyword>
<dbReference type="Gene3D" id="3.40.1690.20">
    <property type="match status" value="1"/>
</dbReference>
<dbReference type="GO" id="GO:0008270">
    <property type="term" value="F:zinc ion binding"/>
    <property type="evidence" value="ECO:0007669"/>
    <property type="project" value="InterPro"/>
</dbReference>
<dbReference type="EMBL" id="SNRY01001237">
    <property type="protein sequence ID" value="KAA6332465.1"/>
    <property type="molecule type" value="Genomic_DNA"/>
</dbReference>